<dbReference type="InterPro" id="IPR050709">
    <property type="entry name" value="Biotin_Carboxyl_Carrier/Decarb"/>
</dbReference>
<evidence type="ECO:0000313" key="12">
    <source>
        <dbReference type="Proteomes" id="UP001243717"/>
    </source>
</evidence>
<dbReference type="CDD" id="cd06850">
    <property type="entry name" value="biotinyl_domain"/>
    <property type="match status" value="1"/>
</dbReference>
<dbReference type="EMBL" id="JARXIC010000004">
    <property type="protein sequence ID" value="MDQ8193578.1"/>
    <property type="molecule type" value="Genomic_DNA"/>
</dbReference>
<organism evidence="11 12">
    <name type="scientific">Thalassobacterium sedimentorum</name>
    <dbReference type="NCBI Taxonomy" id="3041258"/>
    <lineage>
        <taxon>Bacteria</taxon>
        <taxon>Pseudomonadati</taxon>
        <taxon>Verrucomicrobiota</taxon>
        <taxon>Opitutia</taxon>
        <taxon>Puniceicoccales</taxon>
        <taxon>Coraliomargaritaceae</taxon>
        <taxon>Thalassobacterium</taxon>
    </lineage>
</organism>
<proteinExistence type="predicted"/>
<dbReference type="InterPro" id="IPR011053">
    <property type="entry name" value="Single_hybrid_motif"/>
</dbReference>
<dbReference type="Proteomes" id="UP001243717">
    <property type="component" value="Unassembled WGS sequence"/>
</dbReference>
<dbReference type="SUPFAM" id="SSF51230">
    <property type="entry name" value="Single hybrid motif"/>
    <property type="match status" value="1"/>
</dbReference>
<dbReference type="NCBIfam" id="TIGR00531">
    <property type="entry name" value="BCCP"/>
    <property type="match status" value="1"/>
</dbReference>
<dbReference type="PROSITE" id="PS00188">
    <property type="entry name" value="BIOTIN"/>
    <property type="match status" value="1"/>
</dbReference>
<dbReference type="InterPro" id="IPR001882">
    <property type="entry name" value="Biotin_BS"/>
</dbReference>
<keyword evidence="8 9" id="KW-0092">Biotin</keyword>
<keyword evidence="4 9" id="KW-0444">Lipid biosynthesis</keyword>
<keyword evidence="12" id="KW-1185">Reference proteome</keyword>
<evidence type="ECO:0000256" key="3">
    <source>
        <dbReference type="ARBA" id="ARBA00017562"/>
    </source>
</evidence>
<comment type="caution">
    <text evidence="11">The sequence shown here is derived from an EMBL/GenBank/DDBJ whole genome shotgun (WGS) entry which is preliminary data.</text>
</comment>
<dbReference type="InterPro" id="IPR000089">
    <property type="entry name" value="Biotin_lipoyl"/>
</dbReference>
<keyword evidence="7 9" id="KW-0275">Fatty acid biosynthesis</keyword>
<feature type="domain" description="Lipoyl-binding" evidence="10">
    <location>
        <begin position="78"/>
        <end position="154"/>
    </location>
</feature>
<keyword evidence="6 9" id="KW-0443">Lipid metabolism</keyword>
<evidence type="ECO:0000256" key="8">
    <source>
        <dbReference type="ARBA" id="ARBA00023267"/>
    </source>
</evidence>
<dbReference type="PROSITE" id="PS50968">
    <property type="entry name" value="BIOTINYL_LIPOYL"/>
    <property type="match status" value="1"/>
</dbReference>
<evidence type="ECO:0000256" key="5">
    <source>
        <dbReference type="ARBA" id="ARBA00022832"/>
    </source>
</evidence>
<evidence type="ECO:0000256" key="1">
    <source>
        <dbReference type="ARBA" id="ARBA00003761"/>
    </source>
</evidence>
<evidence type="ECO:0000256" key="7">
    <source>
        <dbReference type="ARBA" id="ARBA00023160"/>
    </source>
</evidence>
<evidence type="ECO:0000256" key="4">
    <source>
        <dbReference type="ARBA" id="ARBA00022516"/>
    </source>
</evidence>
<dbReference type="InterPro" id="IPR001249">
    <property type="entry name" value="AcCoA_biotinCC"/>
</dbReference>
<dbReference type="PANTHER" id="PTHR45266:SF3">
    <property type="entry name" value="OXALOACETATE DECARBOXYLASE ALPHA CHAIN"/>
    <property type="match status" value="1"/>
</dbReference>
<dbReference type="GO" id="GO:0003989">
    <property type="term" value="F:acetyl-CoA carboxylase activity"/>
    <property type="evidence" value="ECO:0007669"/>
    <property type="project" value="UniProtKB-EC"/>
</dbReference>
<comment type="pathway">
    <text evidence="2 9">Lipid metabolism; fatty acid biosynthesis.</text>
</comment>
<keyword evidence="5 9" id="KW-0276">Fatty acid metabolism</keyword>
<sequence>MDIKLIKQVVDLMKRSDISEFEYEEDGLKLRLSSKGADAPQIIHAAPVAQTAAPFPAPAAEAAATNTAAAPAAEEKGIAIIKSPMVGTFYRAASPESPPFANVGTKAGPDTIVCIIEAMKVMNEIQAEMSGVITEVLVENGEAVEYGQPLFKIKTA</sequence>
<evidence type="ECO:0000256" key="2">
    <source>
        <dbReference type="ARBA" id="ARBA00005194"/>
    </source>
</evidence>
<keyword evidence="11" id="KW-0436">Ligase</keyword>
<dbReference type="Pfam" id="PF00364">
    <property type="entry name" value="Biotin_lipoyl"/>
    <property type="match status" value="1"/>
</dbReference>
<gene>
    <name evidence="11" type="primary">accB</name>
    <name evidence="11" type="ORF">QEH59_04030</name>
</gene>
<protein>
    <recommendedName>
        <fullName evidence="3 9">Biotin carboxyl carrier protein of acetyl-CoA carboxylase</fullName>
    </recommendedName>
</protein>
<reference evidence="11 12" key="1">
    <citation type="submission" date="2023-04" db="EMBL/GenBank/DDBJ databases">
        <title>A novel bacteria isolated from coastal sediment.</title>
        <authorList>
            <person name="Liu X.-J."/>
            <person name="Du Z.-J."/>
        </authorList>
    </citation>
    <scope>NUCLEOTIDE SEQUENCE [LARGE SCALE GENOMIC DNA]</scope>
    <source>
        <strain evidence="11 12">SDUM461004</strain>
    </source>
</reference>
<evidence type="ECO:0000256" key="9">
    <source>
        <dbReference type="RuleBase" id="RU364072"/>
    </source>
</evidence>
<dbReference type="PRINTS" id="PR01071">
    <property type="entry name" value="ACOABIOTINCC"/>
</dbReference>
<accession>A0ABU1AHB1</accession>
<name>A0ABU1AHB1_9BACT</name>
<dbReference type="PANTHER" id="PTHR45266">
    <property type="entry name" value="OXALOACETATE DECARBOXYLASE ALPHA CHAIN"/>
    <property type="match status" value="1"/>
</dbReference>
<evidence type="ECO:0000256" key="6">
    <source>
        <dbReference type="ARBA" id="ARBA00023098"/>
    </source>
</evidence>
<dbReference type="Gene3D" id="2.40.50.100">
    <property type="match status" value="1"/>
</dbReference>
<evidence type="ECO:0000259" key="10">
    <source>
        <dbReference type="PROSITE" id="PS50968"/>
    </source>
</evidence>
<comment type="function">
    <text evidence="1 9">This protein is a component of the acetyl coenzyme A carboxylase complex; first, biotin carboxylase catalyzes the carboxylation of the carrier protein and then the transcarboxylase transfers the carboxyl group to form malonyl-CoA.</text>
</comment>
<evidence type="ECO:0000313" key="11">
    <source>
        <dbReference type="EMBL" id="MDQ8193578.1"/>
    </source>
</evidence>